<organism evidence="1">
    <name type="scientific">Fervidicoccus fontis</name>
    <dbReference type="NCBI Taxonomy" id="683846"/>
    <lineage>
        <taxon>Archaea</taxon>
        <taxon>Thermoproteota</taxon>
        <taxon>Thermoprotei</taxon>
        <taxon>Fervidicoccales</taxon>
        <taxon>Fervidicoccaceae</taxon>
        <taxon>Fervidicoccus</taxon>
    </lineage>
</organism>
<comment type="caution">
    <text evidence="1">The sequence shown here is derived from an EMBL/GenBank/DDBJ whole genome shotgun (WGS) entry which is preliminary data.</text>
</comment>
<gene>
    <name evidence="1" type="ORF">ENW83_00125</name>
</gene>
<evidence type="ECO:0000313" key="1">
    <source>
        <dbReference type="EMBL" id="HGZ59607.1"/>
    </source>
</evidence>
<sequence length="117" mass="13411">MRNNAEYLSALVDGEIVKAVYLVKAEEGVIASWPPEEGDYEIETIADLTAVPQRDGLFFVIGGDRLHRKYFGIVIKDSILLFRVGKEMYAEKIAERLSKTYLLFRHRNYRNSGGNKR</sequence>
<protein>
    <submittedName>
        <fullName evidence="1">Uncharacterized protein</fullName>
    </submittedName>
</protein>
<reference evidence="1" key="1">
    <citation type="journal article" date="2020" name="mSystems">
        <title>Genome- and Community-Level Interaction Insights into Carbon Utilization and Element Cycling Functions of Hydrothermarchaeota in Hydrothermal Sediment.</title>
        <authorList>
            <person name="Zhou Z."/>
            <person name="Liu Y."/>
            <person name="Xu W."/>
            <person name="Pan J."/>
            <person name="Luo Z.H."/>
            <person name="Li M."/>
        </authorList>
    </citation>
    <scope>NUCLEOTIDE SEQUENCE [LARGE SCALE GENOMIC DNA]</scope>
    <source>
        <strain evidence="1">SpSt-885</strain>
    </source>
</reference>
<dbReference type="EMBL" id="DTLS01000005">
    <property type="protein sequence ID" value="HGZ59607.1"/>
    <property type="molecule type" value="Genomic_DNA"/>
</dbReference>
<dbReference type="AlphaFoldDB" id="A0A7J3SJ94"/>
<proteinExistence type="predicted"/>
<accession>A0A7J3SJ94</accession>
<name>A0A7J3SJ94_9CREN</name>